<keyword evidence="2" id="KW-1185">Reference proteome</keyword>
<accession>A0AAV1SMB5</accession>
<dbReference type="Proteomes" id="UP001314170">
    <property type="component" value="Unassembled WGS sequence"/>
</dbReference>
<evidence type="ECO:0008006" key="3">
    <source>
        <dbReference type="Google" id="ProtNLM"/>
    </source>
</evidence>
<organism evidence="1 2">
    <name type="scientific">Dovyalis caffra</name>
    <dbReference type="NCBI Taxonomy" id="77055"/>
    <lineage>
        <taxon>Eukaryota</taxon>
        <taxon>Viridiplantae</taxon>
        <taxon>Streptophyta</taxon>
        <taxon>Embryophyta</taxon>
        <taxon>Tracheophyta</taxon>
        <taxon>Spermatophyta</taxon>
        <taxon>Magnoliopsida</taxon>
        <taxon>eudicotyledons</taxon>
        <taxon>Gunneridae</taxon>
        <taxon>Pentapetalae</taxon>
        <taxon>rosids</taxon>
        <taxon>fabids</taxon>
        <taxon>Malpighiales</taxon>
        <taxon>Salicaceae</taxon>
        <taxon>Flacourtieae</taxon>
        <taxon>Dovyalis</taxon>
    </lineage>
</organism>
<proteinExistence type="predicted"/>
<comment type="caution">
    <text evidence="1">The sequence shown here is derived from an EMBL/GenBank/DDBJ whole genome shotgun (WGS) entry which is preliminary data.</text>
</comment>
<evidence type="ECO:0000313" key="2">
    <source>
        <dbReference type="Proteomes" id="UP001314170"/>
    </source>
</evidence>
<reference evidence="1 2" key="1">
    <citation type="submission" date="2024-01" db="EMBL/GenBank/DDBJ databases">
        <authorList>
            <person name="Waweru B."/>
        </authorList>
    </citation>
    <scope>NUCLEOTIDE SEQUENCE [LARGE SCALE GENOMIC DNA]</scope>
</reference>
<dbReference type="AlphaFoldDB" id="A0AAV1SMB5"/>
<evidence type="ECO:0000313" key="1">
    <source>
        <dbReference type="EMBL" id="CAK7352220.1"/>
    </source>
</evidence>
<sequence length="126" mass="13664">MGTLLIGPVVVFFGSPGWTRLVDLSSPPPYGLLAVVSYSEWASLGQVYCRVRLPYSLVEVRPSLLSRSVRVLPHVPDLCRVAVRPASTVVRGPVGVVQPGVSSILGFAICAYQAPLVSRFRSRRMV</sequence>
<gene>
    <name evidence="1" type="ORF">DCAF_LOCUS24113</name>
</gene>
<protein>
    <recommendedName>
        <fullName evidence="3">Secreted protein</fullName>
    </recommendedName>
</protein>
<name>A0AAV1SMB5_9ROSI</name>
<dbReference type="EMBL" id="CAWUPB010001194">
    <property type="protein sequence ID" value="CAK7352220.1"/>
    <property type="molecule type" value="Genomic_DNA"/>
</dbReference>